<dbReference type="InterPro" id="IPR052032">
    <property type="entry name" value="ATP-dep_AA_Ligase"/>
</dbReference>
<dbReference type="InterPro" id="IPR011761">
    <property type="entry name" value="ATP-grasp"/>
</dbReference>
<gene>
    <name evidence="7" type="ORF">CSX01_09500</name>
</gene>
<evidence type="ECO:0000256" key="3">
    <source>
        <dbReference type="ARBA" id="ARBA00022741"/>
    </source>
</evidence>
<dbReference type="SUPFAM" id="SSF56059">
    <property type="entry name" value="Glutathione synthetase ATP-binding domain-like"/>
    <property type="match status" value="1"/>
</dbReference>
<dbReference type="Gene3D" id="3.30.1490.20">
    <property type="entry name" value="ATP-grasp fold, A domain"/>
    <property type="match status" value="1"/>
</dbReference>
<dbReference type="RefSeq" id="WP_099392207.1">
    <property type="nucleotide sequence ID" value="NZ_PDYF01000018.1"/>
</dbReference>
<dbReference type="InterPro" id="IPR020561">
    <property type="entry name" value="PRibGlycinamid_synth_ATP-grasp"/>
</dbReference>
<keyword evidence="3 5" id="KW-0547">Nucleotide-binding</keyword>
<dbReference type="GO" id="GO:0046872">
    <property type="term" value="F:metal ion binding"/>
    <property type="evidence" value="ECO:0007669"/>
    <property type="project" value="InterPro"/>
</dbReference>
<evidence type="ECO:0000313" key="8">
    <source>
        <dbReference type="Proteomes" id="UP000225889"/>
    </source>
</evidence>
<dbReference type="SMART" id="SM01209">
    <property type="entry name" value="GARS_A"/>
    <property type="match status" value="1"/>
</dbReference>
<dbReference type="GO" id="GO:0005524">
    <property type="term" value="F:ATP binding"/>
    <property type="evidence" value="ECO:0007669"/>
    <property type="project" value="UniProtKB-UniRule"/>
</dbReference>
<protein>
    <recommendedName>
        <fullName evidence="6">ATP-grasp domain-containing protein</fullName>
    </recommendedName>
</protein>
<feature type="domain" description="ATP-grasp" evidence="6">
    <location>
        <begin position="110"/>
        <end position="301"/>
    </location>
</feature>
<dbReference type="InterPro" id="IPR005479">
    <property type="entry name" value="CPAse_ATP-bd"/>
</dbReference>
<dbReference type="EMBL" id="PDYF01000018">
    <property type="protein sequence ID" value="PHU34542.1"/>
    <property type="molecule type" value="Genomic_DNA"/>
</dbReference>
<dbReference type="InterPro" id="IPR016185">
    <property type="entry name" value="PreATP-grasp_dom_sf"/>
</dbReference>
<comment type="cofactor">
    <cofactor evidence="1">
        <name>Mn(2+)</name>
        <dbReference type="ChEBI" id="CHEBI:29035"/>
    </cofactor>
</comment>
<dbReference type="SUPFAM" id="SSF52440">
    <property type="entry name" value="PreATP-grasp domain"/>
    <property type="match status" value="1"/>
</dbReference>
<comment type="caution">
    <text evidence="7">The sequence shown here is derived from an EMBL/GenBank/DDBJ whole genome shotgun (WGS) entry which is preliminary data.</text>
</comment>
<reference evidence="7 8" key="2">
    <citation type="submission" date="2017-10" db="EMBL/GenBank/DDBJ databases">
        <authorList>
            <person name="Banno H."/>
            <person name="Chua N.-H."/>
        </authorList>
    </citation>
    <scope>NUCLEOTIDE SEQUENCE [LARGE SCALE GENOMIC DNA]</scope>
    <source>
        <strain evidence="7 8">JK626</strain>
    </source>
</reference>
<keyword evidence="4 5" id="KW-0067">ATP-binding</keyword>
<evidence type="ECO:0000256" key="1">
    <source>
        <dbReference type="ARBA" id="ARBA00001936"/>
    </source>
</evidence>
<dbReference type="PANTHER" id="PTHR43585:SF2">
    <property type="entry name" value="ATP-GRASP ENZYME FSQD"/>
    <property type="match status" value="1"/>
</dbReference>
<reference evidence="7 8" key="1">
    <citation type="submission" date="2017-10" db="EMBL/GenBank/DDBJ databases">
        <title>Resolving the taxonomy of Roseburia spp., Eubacterium rectale and Agathobacter spp. through phylogenomic analysis.</title>
        <authorList>
            <person name="Sheridan P.O."/>
            <person name="Walker A.W."/>
            <person name="Duncan S.H."/>
            <person name="Scott K.P."/>
            <person name="Toole P.W.O."/>
            <person name="Luis P."/>
            <person name="Flint H.J."/>
        </authorList>
    </citation>
    <scope>NUCLEOTIDE SEQUENCE [LARGE SCALE GENOMIC DNA]</scope>
    <source>
        <strain evidence="7 8">JK626</strain>
    </source>
</reference>
<dbReference type="PANTHER" id="PTHR43585">
    <property type="entry name" value="FUMIPYRROLE BIOSYNTHESIS PROTEIN C"/>
    <property type="match status" value="1"/>
</dbReference>
<evidence type="ECO:0000256" key="2">
    <source>
        <dbReference type="ARBA" id="ARBA00022598"/>
    </source>
</evidence>
<dbReference type="AlphaFoldDB" id="A0A2G3DU52"/>
<accession>A0A2G3DU52</accession>
<evidence type="ECO:0000259" key="6">
    <source>
        <dbReference type="PROSITE" id="PS50975"/>
    </source>
</evidence>
<organism evidence="7 8">
    <name type="scientific">Pseudobutyrivibrio ruminis</name>
    <dbReference type="NCBI Taxonomy" id="46206"/>
    <lineage>
        <taxon>Bacteria</taxon>
        <taxon>Bacillati</taxon>
        <taxon>Bacillota</taxon>
        <taxon>Clostridia</taxon>
        <taxon>Lachnospirales</taxon>
        <taxon>Lachnospiraceae</taxon>
        <taxon>Pseudobutyrivibrio</taxon>
    </lineage>
</organism>
<evidence type="ECO:0000256" key="4">
    <source>
        <dbReference type="ARBA" id="ARBA00022840"/>
    </source>
</evidence>
<sequence length="394" mass="44920">MENKKVLLLNAGHTEIPIIEELRKMGCYVITSGKRPDMPGHKLADKYICEDYSDKEAILKIAKEEKIDAIVSNAYDLGMVTTAYVAEKLGLPGHDSYEKTAMLHQKDSFKELCTKLDIRLPKSKRFTNREEAVSYLDNVVFPIMVKATDQASGVGINRAENYDEAVESVIDSFEKSKKKSILIEEFIEGVQQSFVAFVVRGKVKVCMSCNCYSPINPYLIQTETMPGDDFEQLKPKLIEIVEKLFDACNLVDGLITIQYIVKNGQPYVIEMMRRCLGNRFLTPVSAVTGFPWYKAMVMAELGMDCSAIEFTEPIGNFTGHHAIMATRNGVYEGMDIPKEIMEHVFEYDELFEKGEKINNFMMERMGYIYYTYDSKEELDKAAKSFNDNIILRIR</sequence>
<dbReference type="Gene3D" id="3.30.470.20">
    <property type="entry name" value="ATP-grasp fold, B domain"/>
    <property type="match status" value="1"/>
</dbReference>
<proteinExistence type="predicted"/>
<name>A0A2G3DU52_9FIRM</name>
<dbReference type="PROSITE" id="PS50975">
    <property type="entry name" value="ATP_GRASP"/>
    <property type="match status" value="1"/>
</dbReference>
<evidence type="ECO:0000256" key="5">
    <source>
        <dbReference type="PROSITE-ProRule" id="PRU00409"/>
    </source>
</evidence>
<dbReference type="InterPro" id="IPR013815">
    <property type="entry name" value="ATP_grasp_subdomain_1"/>
</dbReference>
<dbReference type="Pfam" id="PF01071">
    <property type="entry name" value="GARS_A"/>
    <property type="match status" value="1"/>
</dbReference>
<dbReference type="PROSITE" id="PS00866">
    <property type="entry name" value="CPSASE_1"/>
    <property type="match status" value="1"/>
</dbReference>
<keyword evidence="2" id="KW-0436">Ligase</keyword>
<evidence type="ECO:0000313" key="7">
    <source>
        <dbReference type="EMBL" id="PHU34542.1"/>
    </source>
</evidence>
<dbReference type="Gene3D" id="3.40.50.20">
    <property type="match status" value="1"/>
</dbReference>
<dbReference type="GO" id="GO:0016874">
    <property type="term" value="F:ligase activity"/>
    <property type="evidence" value="ECO:0007669"/>
    <property type="project" value="UniProtKB-KW"/>
</dbReference>
<dbReference type="Proteomes" id="UP000225889">
    <property type="component" value="Unassembled WGS sequence"/>
</dbReference>